<evidence type="ECO:0000313" key="11">
    <source>
        <dbReference type="Proteomes" id="UP000256900"/>
    </source>
</evidence>
<comment type="similarity">
    <text evidence="2">Belongs to the acyltransferase 3 family.</text>
</comment>
<protein>
    <submittedName>
        <fullName evidence="10">Putative membrane protein YcfT</fullName>
    </submittedName>
</protein>
<feature type="transmembrane region" description="Helical" evidence="8">
    <location>
        <begin position="174"/>
        <end position="195"/>
    </location>
</feature>
<feature type="transmembrane region" description="Helical" evidence="8">
    <location>
        <begin position="296"/>
        <end position="318"/>
    </location>
</feature>
<gene>
    <name evidence="10" type="ORF">DES32_1001</name>
</gene>
<evidence type="ECO:0000256" key="6">
    <source>
        <dbReference type="ARBA" id="ARBA00023136"/>
    </source>
</evidence>
<accession>A0A3D9YXK8</accession>
<comment type="caution">
    <text evidence="10">The sequence shown here is derived from an EMBL/GenBank/DDBJ whole genome shotgun (WGS) entry which is preliminary data.</text>
</comment>
<feature type="transmembrane region" description="Helical" evidence="8">
    <location>
        <begin position="115"/>
        <end position="136"/>
    </location>
</feature>
<proteinExistence type="inferred from homology"/>
<evidence type="ECO:0000259" key="9">
    <source>
        <dbReference type="Pfam" id="PF01757"/>
    </source>
</evidence>
<dbReference type="EMBL" id="QUMO01000002">
    <property type="protein sequence ID" value="REF87381.1"/>
    <property type="molecule type" value="Genomic_DNA"/>
</dbReference>
<feature type="domain" description="Acyltransferase 3" evidence="9">
    <location>
        <begin position="12"/>
        <end position="310"/>
    </location>
</feature>
<feature type="transmembrane region" description="Helical" evidence="8">
    <location>
        <begin position="54"/>
        <end position="71"/>
    </location>
</feature>
<reference evidence="10 11" key="1">
    <citation type="submission" date="2018-08" db="EMBL/GenBank/DDBJ databases">
        <title>Genomic Encyclopedia of Type Strains, Phase IV (KMG-IV): sequencing the most valuable type-strain genomes for metagenomic binning, comparative biology and taxonomic classification.</title>
        <authorList>
            <person name="Goeker M."/>
        </authorList>
    </citation>
    <scope>NUCLEOTIDE SEQUENCE [LARGE SCALE GENOMIC DNA]</scope>
    <source>
        <strain evidence="10 11">BW863</strain>
    </source>
</reference>
<keyword evidence="11" id="KW-1185">Reference proteome</keyword>
<feature type="transmembrane region" description="Helical" evidence="8">
    <location>
        <begin position="148"/>
        <end position="168"/>
    </location>
</feature>
<evidence type="ECO:0000256" key="1">
    <source>
        <dbReference type="ARBA" id="ARBA00004651"/>
    </source>
</evidence>
<feature type="transmembrane region" description="Helical" evidence="8">
    <location>
        <begin position="83"/>
        <end position="100"/>
    </location>
</feature>
<evidence type="ECO:0000256" key="8">
    <source>
        <dbReference type="SAM" id="Phobius"/>
    </source>
</evidence>
<comment type="subcellular location">
    <subcellularLocation>
        <location evidence="1">Cell membrane</location>
        <topology evidence="1">Multi-pass membrane protein</topology>
    </subcellularLocation>
</comment>
<dbReference type="PANTHER" id="PTHR40074:SF4">
    <property type="entry name" value="INNER MEMBRANE PROTEIN YCFT"/>
    <property type="match status" value="1"/>
</dbReference>
<feature type="transmembrane region" description="Helical" evidence="8">
    <location>
        <begin position="270"/>
        <end position="290"/>
    </location>
</feature>
<dbReference type="RefSeq" id="WP_115835592.1">
    <property type="nucleotide sequence ID" value="NZ_CP025086.1"/>
</dbReference>
<dbReference type="OrthoDB" id="9814956at2"/>
<name>A0A3D9YXK8_9HYPH</name>
<dbReference type="Pfam" id="PF01757">
    <property type="entry name" value="Acyl_transf_3"/>
    <property type="match status" value="1"/>
</dbReference>
<dbReference type="AlphaFoldDB" id="A0A3D9YXK8"/>
<evidence type="ECO:0000313" key="10">
    <source>
        <dbReference type="EMBL" id="REF87381.1"/>
    </source>
</evidence>
<evidence type="ECO:0000256" key="5">
    <source>
        <dbReference type="ARBA" id="ARBA00022989"/>
    </source>
</evidence>
<keyword evidence="3" id="KW-1003">Cell membrane</keyword>
<evidence type="ECO:0000256" key="7">
    <source>
        <dbReference type="SAM" id="MobiDB-lite"/>
    </source>
</evidence>
<evidence type="ECO:0000256" key="2">
    <source>
        <dbReference type="ARBA" id="ARBA00007400"/>
    </source>
</evidence>
<dbReference type="GO" id="GO:0009246">
    <property type="term" value="P:enterobacterial common antigen biosynthetic process"/>
    <property type="evidence" value="ECO:0007669"/>
    <property type="project" value="TreeGrafter"/>
</dbReference>
<feature type="region of interest" description="Disordered" evidence="7">
    <location>
        <begin position="339"/>
        <end position="369"/>
    </location>
</feature>
<organism evidence="10 11">
    <name type="scientific">Methylovirgula ligni</name>
    <dbReference type="NCBI Taxonomy" id="569860"/>
    <lineage>
        <taxon>Bacteria</taxon>
        <taxon>Pseudomonadati</taxon>
        <taxon>Pseudomonadota</taxon>
        <taxon>Alphaproteobacteria</taxon>
        <taxon>Hyphomicrobiales</taxon>
        <taxon>Beijerinckiaceae</taxon>
        <taxon>Methylovirgula</taxon>
    </lineage>
</organism>
<dbReference type="PANTHER" id="PTHR40074">
    <property type="entry name" value="O-ACETYLTRANSFERASE WECH"/>
    <property type="match status" value="1"/>
</dbReference>
<dbReference type="Proteomes" id="UP000256900">
    <property type="component" value="Unassembled WGS sequence"/>
</dbReference>
<feature type="transmembrane region" description="Helical" evidence="8">
    <location>
        <begin position="202"/>
        <end position="221"/>
    </location>
</feature>
<keyword evidence="6 8" id="KW-0472">Membrane</keyword>
<keyword evidence="5 8" id="KW-1133">Transmembrane helix</keyword>
<dbReference type="GO" id="GO:0016413">
    <property type="term" value="F:O-acetyltransferase activity"/>
    <property type="evidence" value="ECO:0007669"/>
    <property type="project" value="TreeGrafter"/>
</dbReference>
<sequence>MPQPATEKPRVAWVDYAKGFCIIMVVMMHSTLGTGTAMGGEGFLHEVVTFAKPFRMPDFFLIAGLFLGQTIARDWRVFLDRKVVHFAYFFVLWLAIQVVVKDAADGPRAVAEQFAFGLIEPLGTLWFIYLLPIFFVTTKLLRRVPWPLVFFAAALLETARVTTGWTVIDEFCSRYVYFYAGYVFSGAIFALAVWVGGHKTAAGVGLALWAVVEGLATFVPAPLGAPNFAALPLLSLIAGFAGASAVVASAVLLSQAPYTRWLRYCGRNSIVIYLAFFLPMAATRGAIVHTGVITDIGVASTLVTFAGVSFPLLLYALVRNTPLKFLFARPAIFRLEKPAESPDAKKAERIPLRPDEPLRSRKTSEAESR</sequence>
<dbReference type="InterPro" id="IPR002656">
    <property type="entry name" value="Acyl_transf_3_dom"/>
</dbReference>
<dbReference type="GO" id="GO:0005886">
    <property type="term" value="C:plasma membrane"/>
    <property type="evidence" value="ECO:0007669"/>
    <property type="project" value="UniProtKB-SubCell"/>
</dbReference>
<evidence type="ECO:0000256" key="3">
    <source>
        <dbReference type="ARBA" id="ARBA00022475"/>
    </source>
</evidence>
<keyword evidence="4 8" id="KW-0812">Transmembrane</keyword>
<feature type="transmembrane region" description="Helical" evidence="8">
    <location>
        <begin position="233"/>
        <end position="258"/>
    </location>
</feature>
<feature type="transmembrane region" description="Helical" evidence="8">
    <location>
        <begin position="12"/>
        <end position="34"/>
    </location>
</feature>
<evidence type="ECO:0000256" key="4">
    <source>
        <dbReference type="ARBA" id="ARBA00022692"/>
    </source>
</evidence>